<organism evidence="2 3">
    <name type="scientific">Candidatus Yonathbacteria bacterium RIFCSPLOWO2_01_FULL_47_33b</name>
    <dbReference type="NCBI Taxonomy" id="1802727"/>
    <lineage>
        <taxon>Bacteria</taxon>
        <taxon>Candidatus Yonathiibacteriota</taxon>
    </lineage>
</organism>
<keyword evidence="1" id="KW-0472">Membrane</keyword>
<comment type="caution">
    <text evidence="2">The sequence shown here is derived from an EMBL/GenBank/DDBJ whole genome shotgun (WGS) entry which is preliminary data.</text>
</comment>
<dbReference type="AlphaFoldDB" id="A0A1G2SFY6"/>
<name>A0A1G2SFY6_9BACT</name>
<accession>A0A1G2SFY6</accession>
<sequence>MEPKIVALKIICGILQFGGVVLFFFTRTAGPATSSLIWGLIAISGFAAIVQAATDQRTTSSGVLAGAVGFVLMLFALQSLSIH</sequence>
<dbReference type="EMBL" id="MHUW01000012">
    <property type="protein sequence ID" value="OHA83864.1"/>
    <property type="molecule type" value="Genomic_DNA"/>
</dbReference>
<evidence type="ECO:0000256" key="1">
    <source>
        <dbReference type="SAM" id="Phobius"/>
    </source>
</evidence>
<reference evidence="2 3" key="1">
    <citation type="journal article" date="2016" name="Nat. Commun.">
        <title>Thousands of microbial genomes shed light on interconnected biogeochemical processes in an aquifer system.</title>
        <authorList>
            <person name="Anantharaman K."/>
            <person name="Brown C.T."/>
            <person name="Hug L.A."/>
            <person name="Sharon I."/>
            <person name="Castelle C.J."/>
            <person name="Probst A.J."/>
            <person name="Thomas B.C."/>
            <person name="Singh A."/>
            <person name="Wilkins M.J."/>
            <person name="Karaoz U."/>
            <person name="Brodie E.L."/>
            <person name="Williams K.H."/>
            <person name="Hubbard S.S."/>
            <person name="Banfield J.F."/>
        </authorList>
    </citation>
    <scope>NUCLEOTIDE SEQUENCE [LARGE SCALE GENOMIC DNA]</scope>
</reference>
<dbReference type="Proteomes" id="UP000177987">
    <property type="component" value="Unassembled WGS sequence"/>
</dbReference>
<feature type="transmembrane region" description="Helical" evidence="1">
    <location>
        <begin position="60"/>
        <end position="77"/>
    </location>
</feature>
<feature type="transmembrane region" description="Helical" evidence="1">
    <location>
        <begin position="37"/>
        <end position="54"/>
    </location>
</feature>
<feature type="transmembrane region" description="Helical" evidence="1">
    <location>
        <begin position="6"/>
        <end position="25"/>
    </location>
</feature>
<evidence type="ECO:0000313" key="3">
    <source>
        <dbReference type="Proteomes" id="UP000177987"/>
    </source>
</evidence>
<keyword evidence="1" id="KW-1133">Transmembrane helix</keyword>
<dbReference type="STRING" id="1802727.A2937_00855"/>
<proteinExistence type="predicted"/>
<protein>
    <submittedName>
        <fullName evidence="2">Uncharacterized protein</fullName>
    </submittedName>
</protein>
<keyword evidence="1" id="KW-0812">Transmembrane</keyword>
<evidence type="ECO:0000313" key="2">
    <source>
        <dbReference type="EMBL" id="OHA83864.1"/>
    </source>
</evidence>
<gene>
    <name evidence="2" type="ORF">A2937_00855</name>
</gene>